<evidence type="ECO:0000256" key="3">
    <source>
        <dbReference type="ARBA" id="ARBA00022803"/>
    </source>
</evidence>
<dbReference type="PANTHER" id="PTHR15081:SF1">
    <property type="entry name" value="NUCLEAR AUTOANTIGENIC SPERM PROTEIN"/>
    <property type="match status" value="1"/>
</dbReference>
<keyword evidence="5" id="KW-1185">Reference proteome</keyword>
<dbReference type="GO" id="GO:0034080">
    <property type="term" value="P:CENP-A containing chromatin assembly"/>
    <property type="evidence" value="ECO:0007669"/>
    <property type="project" value="TreeGrafter"/>
</dbReference>
<evidence type="ECO:0000313" key="4">
    <source>
        <dbReference type="EMBL" id="TRM12205.1"/>
    </source>
</evidence>
<dbReference type="EMBL" id="VJMZ01000001">
    <property type="protein sequence ID" value="TRM12205.1"/>
    <property type="molecule type" value="Genomic_DNA"/>
</dbReference>
<dbReference type="InterPro" id="IPR051730">
    <property type="entry name" value="NASP-like"/>
</dbReference>
<dbReference type="Gene3D" id="1.25.40.10">
    <property type="entry name" value="Tetratricopeptide repeat domain"/>
    <property type="match status" value="2"/>
</dbReference>
<accession>A0A549YJZ2</accession>
<organism evidence="4 5">
    <name type="scientific">Lentibacillus cibarius</name>
    <dbReference type="NCBI Taxonomy" id="2583219"/>
    <lineage>
        <taxon>Bacteria</taxon>
        <taxon>Bacillati</taxon>
        <taxon>Bacillota</taxon>
        <taxon>Bacilli</taxon>
        <taxon>Bacillales</taxon>
        <taxon>Bacillaceae</taxon>
        <taxon>Lentibacillus</taxon>
    </lineage>
</organism>
<dbReference type="GO" id="GO:0042393">
    <property type="term" value="F:histone binding"/>
    <property type="evidence" value="ECO:0007669"/>
    <property type="project" value="TreeGrafter"/>
</dbReference>
<dbReference type="PANTHER" id="PTHR15081">
    <property type="entry name" value="NUCLEAR AUTOANTIGENIC SPERM PROTEIN NASP -RELATED"/>
    <property type="match status" value="1"/>
</dbReference>
<dbReference type="SMART" id="SM00028">
    <property type="entry name" value="TPR"/>
    <property type="match status" value="4"/>
</dbReference>
<sequence>MDILNLDDHFKHDMPTTYRSRLEEVLEEFKRGHYPNVLNKSAELRKEPDLDEKLADKLRMVEAICHSEIGEVKSATSIISELFYESDIDHMLLGELAYMCDFKLARRILSSAVKQMEEDEETDRLTLARGYLVLAEAEENLEKYVRAIKYFKKGLSYFQSDDKKDQHMILYLHFKIGMMYSMKNDPEESLAYLGKVIDMAGDNDTGLKINSLVTIAKTYGSKDENEKAYPYLEESLKLLEGSDQEQTLTHAEALTEMAFYHFHKSAFAQAVPYYSKAVAIYEKLPQTSHRKLGMIYMQYAYCLEHMEENDIRQAGNIYEKAVDKLEKIKDRELLENALGDVIAFFDRTGNDKKKRQYENKFVKMTNNASFSS</sequence>
<dbReference type="AlphaFoldDB" id="A0A549YJZ2"/>
<dbReference type="Proteomes" id="UP000319280">
    <property type="component" value="Unassembled WGS sequence"/>
</dbReference>
<comment type="caution">
    <text evidence="4">The sequence shown here is derived from an EMBL/GenBank/DDBJ whole genome shotgun (WGS) entry which is preliminary data.</text>
</comment>
<keyword evidence="2" id="KW-0677">Repeat</keyword>
<gene>
    <name evidence="4" type="ORF">FH966_11230</name>
</gene>
<comment type="similarity">
    <text evidence="1">Belongs to the NASP family.</text>
</comment>
<dbReference type="InterPro" id="IPR011990">
    <property type="entry name" value="TPR-like_helical_dom_sf"/>
</dbReference>
<name>A0A549YJZ2_9BACI</name>
<reference evidence="4 5" key="1">
    <citation type="submission" date="2019-07" db="EMBL/GenBank/DDBJ databases">
        <title>Genomic analysis of Lentibacillus sp. NKC851-2.</title>
        <authorList>
            <person name="Oh Y.J."/>
        </authorList>
    </citation>
    <scope>NUCLEOTIDE SEQUENCE [LARGE SCALE GENOMIC DNA]</scope>
    <source>
        <strain evidence="4 5">NKC851-2</strain>
    </source>
</reference>
<protein>
    <submittedName>
        <fullName evidence="4">Uncharacterized protein</fullName>
    </submittedName>
</protein>
<evidence type="ECO:0000313" key="5">
    <source>
        <dbReference type="Proteomes" id="UP000319280"/>
    </source>
</evidence>
<dbReference type="InterPro" id="IPR019734">
    <property type="entry name" value="TPR_rpt"/>
</dbReference>
<dbReference type="GO" id="GO:0006335">
    <property type="term" value="P:DNA replication-dependent chromatin assembly"/>
    <property type="evidence" value="ECO:0007669"/>
    <property type="project" value="TreeGrafter"/>
</dbReference>
<proteinExistence type="inferred from homology"/>
<keyword evidence="3" id="KW-0802">TPR repeat</keyword>
<dbReference type="SUPFAM" id="SSF48452">
    <property type="entry name" value="TPR-like"/>
    <property type="match status" value="1"/>
</dbReference>
<evidence type="ECO:0000256" key="2">
    <source>
        <dbReference type="ARBA" id="ARBA00022737"/>
    </source>
</evidence>
<dbReference type="RefSeq" id="WP_142791182.1">
    <property type="nucleotide sequence ID" value="NZ_VJMZ01000001.1"/>
</dbReference>
<evidence type="ECO:0000256" key="1">
    <source>
        <dbReference type="ARBA" id="ARBA00008402"/>
    </source>
</evidence>